<dbReference type="PANTHER" id="PTHR47926">
    <property type="entry name" value="PENTATRICOPEPTIDE REPEAT-CONTAINING PROTEIN"/>
    <property type="match status" value="1"/>
</dbReference>
<feature type="repeat" description="PPR" evidence="2">
    <location>
        <begin position="108"/>
        <end position="142"/>
    </location>
</feature>
<dbReference type="InterPro" id="IPR046960">
    <property type="entry name" value="PPR_At4g14850-like_plant"/>
</dbReference>
<name>A0A835RQ28_VANPL</name>
<dbReference type="GO" id="GO:0009451">
    <property type="term" value="P:RNA modification"/>
    <property type="evidence" value="ECO:0007669"/>
    <property type="project" value="InterPro"/>
</dbReference>
<dbReference type="PANTHER" id="PTHR47926:SF532">
    <property type="entry name" value="PENTACOTRIPEPTIDE-REPEAT REGION OF PRORP DOMAIN-CONTAINING PROTEIN"/>
    <property type="match status" value="1"/>
</dbReference>
<evidence type="ECO:0000256" key="1">
    <source>
        <dbReference type="ARBA" id="ARBA00022737"/>
    </source>
</evidence>
<keyword evidence="1" id="KW-0677">Repeat</keyword>
<evidence type="ECO:0000256" key="2">
    <source>
        <dbReference type="PROSITE-ProRule" id="PRU00708"/>
    </source>
</evidence>
<dbReference type="AlphaFoldDB" id="A0A835RQ28"/>
<sequence length="222" mass="23854">MRTRDVASWTTLISTYTQTEKPVDAIAAFVHMLARPNDGSPNDYTYGAVLSACSALADTSIGTQIHAHAARRGIRIRRFRFQCARDNVRPRGTAPRSGGGVPRDRAKDLVSWSAVIAAHAQEGLAAESFVLFEDMRRHGGGKSTDYTLASLLSACACAAVLDAGRQAHARALAAGLEAEPMVTSALIAMYAKCGVVKRSRRCVYRCPAGGRRIVDGDDYGIR</sequence>
<keyword evidence="4" id="KW-1185">Reference proteome</keyword>
<dbReference type="Gene3D" id="1.25.40.10">
    <property type="entry name" value="Tetratricopeptide repeat domain"/>
    <property type="match status" value="2"/>
</dbReference>
<dbReference type="EMBL" id="JADCNL010000002">
    <property type="protein sequence ID" value="KAG0492766.1"/>
    <property type="molecule type" value="Genomic_DNA"/>
</dbReference>
<reference evidence="3 4" key="1">
    <citation type="journal article" date="2020" name="Nat. Food">
        <title>A phased Vanilla planifolia genome enables genetic improvement of flavour and production.</title>
        <authorList>
            <person name="Hasing T."/>
            <person name="Tang H."/>
            <person name="Brym M."/>
            <person name="Khazi F."/>
            <person name="Huang T."/>
            <person name="Chambers A.H."/>
        </authorList>
    </citation>
    <scope>NUCLEOTIDE SEQUENCE [LARGE SCALE GENOMIC DNA]</scope>
    <source>
        <tissue evidence="3">Leaf</tissue>
    </source>
</reference>
<organism evidence="3 4">
    <name type="scientific">Vanilla planifolia</name>
    <name type="common">Vanilla</name>
    <dbReference type="NCBI Taxonomy" id="51239"/>
    <lineage>
        <taxon>Eukaryota</taxon>
        <taxon>Viridiplantae</taxon>
        <taxon>Streptophyta</taxon>
        <taxon>Embryophyta</taxon>
        <taxon>Tracheophyta</taxon>
        <taxon>Spermatophyta</taxon>
        <taxon>Magnoliopsida</taxon>
        <taxon>Liliopsida</taxon>
        <taxon>Asparagales</taxon>
        <taxon>Orchidaceae</taxon>
        <taxon>Vanilloideae</taxon>
        <taxon>Vanilleae</taxon>
        <taxon>Vanilla</taxon>
    </lineage>
</organism>
<gene>
    <name evidence="3" type="ORF">HPP92_006164</name>
</gene>
<protein>
    <recommendedName>
        <fullName evidence="5">Pentatricopeptide repeat-containing protein</fullName>
    </recommendedName>
</protein>
<dbReference type="Pfam" id="PF01535">
    <property type="entry name" value="PPR"/>
    <property type="match status" value="2"/>
</dbReference>
<dbReference type="InterPro" id="IPR002885">
    <property type="entry name" value="PPR_rpt"/>
</dbReference>
<comment type="caution">
    <text evidence="3">The sequence shown here is derived from an EMBL/GenBank/DDBJ whole genome shotgun (WGS) entry which is preliminary data.</text>
</comment>
<evidence type="ECO:0000313" key="3">
    <source>
        <dbReference type="EMBL" id="KAG0492766.1"/>
    </source>
</evidence>
<dbReference type="InterPro" id="IPR011990">
    <property type="entry name" value="TPR-like_helical_dom_sf"/>
</dbReference>
<dbReference type="PROSITE" id="PS51375">
    <property type="entry name" value="PPR"/>
    <property type="match status" value="1"/>
</dbReference>
<dbReference type="OrthoDB" id="1930084at2759"/>
<proteinExistence type="predicted"/>
<accession>A0A835RQ28</accession>
<dbReference type="Proteomes" id="UP000636800">
    <property type="component" value="Chromosome 2"/>
</dbReference>
<dbReference type="GO" id="GO:0003723">
    <property type="term" value="F:RNA binding"/>
    <property type="evidence" value="ECO:0007669"/>
    <property type="project" value="InterPro"/>
</dbReference>
<evidence type="ECO:0008006" key="5">
    <source>
        <dbReference type="Google" id="ProtNLM"/>
    </source>
</evidence>
<evidence type="ECO:0000313" key="4">
    <source>
        <dbReference type="Proteomes" id="UP000636800"/>
    </source>
</evidence>